<organism evidence="1 2">
    <name type="scientific">Dyadobacter beijingensis</name>
    <dbReference type="NCBI Taxonomy" id="365489"/>
    <lineage>
        <taxon>Bacteria</taxon>
        <taxon>Pseudomonadati</taxon>
        <taxon>Bacteroidota</taxon>
        <taxon>Cytophagia</taxon>
        <taxon>Cytophagales</taxon>
        <taxon>Spirosomataceae</taxon>
        <taxon>Dyadobacter</taxon>
    </lineage>
</organism>
<dbReference type="EMBL" id="BMLI01000004">
    <property type="protein sequence ID" value="GGN13376.1"/>
    <property type="molecule type" value="Genomic_DNA"/>
</dbReference>
<proteinExistence type="predicted"/>
<keyword evidence="2" id="KW-1185">Reference proteome</keyword>
<evidence type="ECO:0000313" key="1">
    <source>
        <dbReference type="EMBL" id="GGN13376.1"/>
    </source>
</evidence>
<reference evidence="2" key="1">
    <citation type="journal article" date="2019" name="Int. J. Syst. Evol. Microbiol.">
        <title>The Global Catalogue of Microorganisms (GCM) 10K type strain sequencing project: providing services to taxonomists for standard genome sequencing and annotation.</title>
        <authorList>
            <consortium name="The Broad Institute Genomics Platform"/>
            <consortium name="The Broad Institute Genome Sequencing Center for Infectious Disease"/>
            <person name="Wu L."/>
            <person name="Ma J."/>
        </authorList>
    </citation>
    <scope>NUCLEOTIDE SEQUENCE [LARGE SCALE GENOMIC DNA]</scope>
    <source>
        <strain evidence="2">CGMCC 1.6375</strain>
    </source>
</reference>
<sequence length="65" mass="7387">MVRAIVSILKQQEAGIPIKEICWQHGIFEATFYPCGMHRAKPGGFSEIFGQKVNSVQTSYFYSIF</sequence>
<accession>A0ABQ2IM04</accession>
<evidence type="ECO:0000313" key="2">
    <source>
        <dbReference type="Proteomes" id="UP000632339"/>
    </source>
</evidence>
<evidence type="ECO:0008006" key="3">
    <source>
        <dbReference type="Google" id="ProtNLM"/>
    </source>
</evidence>
<protein>
    <recommendedName>
        <fullName evidence="3">Transposase</fullName>
    </recommendedName>
</protein>
<dbReference type="Proteomes" id="UP000632339">
    <property type="component" value="Unassembled WGS sequence"/>
</dbReference>
<comment type="caution">
    <text evidence="1">The sequence shown here is derived from an EMBL/GenBank/DDBJ whole genome shotgun (WGS) entry which is preliminary data.</text>
</comment>
<gene>
    <name evidence="1" type="ORF">GCM10010967_56910</name>
</gene>
<name>A0ABQ2IM04_9BACT</name>